<protein>
    <submittedName>
        <fullName evidence="2">27902_t:CDS:1</fullName>
    </submittedName>
</protein>
<comment type="caution">
    <text evidence="2">The sequence shown here is derived from an EMBL/GenBank/DDBJ whole genome shotgun (WGS) entry which is preliminary data.</text>
</comment>
<dbReference type="OrthoDB" id="2437505at2759"/>
<accession>A0A9N9GCK8</accession>
<proteinExistence type="predicted"/>
<gene>
    <name evidence="2" type="ORF">DERYTH_LOCUS7241</name>
</gene>
<sequence length="362" mass="40816">MPCYADTIVRVKFVRQNAKEDTNLLVVWALGAYPVEREDYNIEMTSFLPLNLDDRDPESQAVFAKDNFFSVGMTVSTSTHVTVLNKVADSNKCPLKVSLVGIPRELPNQVKDDAIFQISITDYVGQEVTFNMKVVFPCNNSRFAYVKDNIWPKESFIFVVGQLEIIMNEFYVYARDIYCIDTQSVSKKNVFGNGVSCVSPSTKNTVRSKLLASHDNFIECLKDKSENSRTTLAVSSDDKSRVDSKFSGNSYSFKRVRVEDANEFDEEFCEEESGMFQNFAENSKGGVRNETVTLDDSLGEFVPSSSGSPYLSRHTRVEILMIENVVKDSVCYKGGSRGKGKERADGSLRFNLRSRSDVRNKE</sequence>
<reference evidence="2" key="1">
    <citation type="submission" date="2021-06" db="EMBL/GenBank/DDBJ databases">
        <authorList>
            <person name="Kallberg Y."/>
            <person name="Tangrot J."/>
            <person name="Rosling A."/>
        </authorList>
    </citation>
    <scope>NUCLEOTIDE SEQUENCE</scope>
    <source>
        <strain evidence="2">MA453B</strain>
    </source>
</reference>
<evidence type="ECO:0000313" key="3">
    <source>
        <dbReference type="Proteomes" id="UP000789405"/>
    </source>
</evidence>
<dbReference type="EMBL" id="CAJVPY010003471">
    <property type="protein sequence ID" value="CAG8592632.1"/>
    <property type="molecule type" value="Genomic_DNA"/>
</dbReference>
<name>A0A9N9GCK8_9GLOM</name>
<feature type="region of interest" description="Disordered" evidence="1">
    <location>
        <begin position="334"/>
        <end position="362"/>
    </location>
</feature>
<dbReference type="Proteomes" id="UP000789405">
    <property type="component" value="Unassembled WGS sequence"/>
</dbReference>
<evidence type="ECO:0000256" key="1">
    <source>
        <dbReference type="SAM" id="MobiDB-lite"/>
    </source>
</evidence>
<organism evidence="2 3">
    <name type="scientific">Dentiscutata erythropus</name>
    <dbReference type="NCBI Taxonomy" id="1348616"/>
    <lineage>
        <taxon>Eukaryota</taxon>
        <taxon>Fungi</taxon>
        <taxon>Fungi incertae sedis</taxon>
        <taxon>Mucoromycota</taxon>
        <taxon>Glomeromycotina</taxon>
        <taxon>Glomeromycetes</taxon>
        <taxon>Diversisporales</taxon>
        <taxon>Gigasporaceae</taxon>
        <taxon>Dentiscutata</taxon>
    </lineage>
</organism>
<evidence type="ECO:0000313" key="2">
    <source>
        <dbReference type="EMBL" id="CAG8592632.1"/>
    </source>
</evidence>
<dbReference type="AlphaFoldDB" id="A0A9N9GCK8"/>
<keyword evidence="3" id="KW-1185">Reference proteome</keyword>